<evidence type="ECO:0000313" key="5">
    <source>
        <dbReference type="EMBL" id="MEJ8847859.1"/>
    </source>
</evidence>
<evidence type="ECO:0000256" key="1">
    <source>
        <dbReference type="ARBA" id="ARBA00023026"/>
    </source>
</evidence>
<dbReference type="EMBL" id="JBBKZT010000006">
    <property type="protein sequence ID" value="MEJ8847859.1"/>
    <property type="molecule type" value="Genomic_DNA"/>
</dbReference>
<feature type="compositionally biased region" description="Pro residues" evidence="3">
    <location>
        <begin position="8"/>
        <end position="19"/>
    </location>
</feature>
<keyword evidence="1" id="KW-0843">Virulence</keyword>
<evidence type="ECO:0000256" key="3">
    <source>
        <dbReference type="SAM" id="MobiDB-lite"/>
    </source>
</evidence>
<protein>
    <submittedName>
        <fullName evidence="5">TULIP family P47-like protein</fullName>
    </submittedName>
</protein>
<evidence type="ECO:0000259" key="4">
    <source>
        <dbReference type="Pfam" id="PF06597"/>
    </source>
</evidence>
<organism evidence="5 6">
    <name type="scientific">Variovorax rhizosphaerae</name>
    <dbReference type="NCBI Taxonomy" id="1836200"/>
    <lineage>
        <taxon>Bacteria</taxon>
        <taxon>Pseudomonadati</taxon>
        <taxon>Pseudomonadota</taxon>
        <taxon>Betaproteobacteria</taxon>
        <taxon>Burkholderiales</taxon>
        <taxon>Comamonadaceae</taxon>
        <taxon>Variovorax</taxon>
    </lineage>
</organism>
<accession>A0ABU8WKL2</accession>
<sequence>MTTTAPTAAPPAAPTPSPSSAPAASTNTGLMADTYGWDTVFAIRADDVNAAIKNLATSPKTFSASTTDPHTQATIQVSGTFSDWAITLGGSGKLLHMSTPVTSLVAAGTVNGQPVTFTYGAGSLEIEVELEYVPHTDPPPPGATGTFHKLIVKATPPAPQQQVVTVLGGYGFGNSTDPQHLPFASVSDDVIAAMQTWFNANLGDFEHVFATVNLGRDADQGQFAWLLPTYSSYAYIDGATLDTSILGILCMTGGRDGTGLDQEVSPNAIPGGSRAGFLIAPERFVNEMLWPSMPLVYSGAATTDFTPRSDGTGLTLASGPVSIKDMVDSSGAPHTTVLQNFELSTADATLTIDATTQTEVSPGIQAFTHNVASYTMELHKTSPTVQTIYYVQSGKVTTEHWTEESEGVKLTKIFEGIAAALITVAVGVLTDGAGFVIAAAVLGVLAGVASKVPDIIADANTDAAPSVSLLAFNAVDPLQWSDQKDFTLDQVALNYSLQMGGTPHFGGGS</sequence>
<feature type="domain" description="Protein OrfX2/OrfX3/P47" evidence="4">
    <location>
        <begin position="34"/>
        <end position="501"/>
    </location>
</feature>
<feature type="region of interest" description="Disordered" evidence="3">
    <location>
        <begin position="1"/>
        <end position="25"/>
    </location>
</feature>
<comment type="similarity">
    <text evidence="2">Belongs to the TULIP P47 family.</text>
</comment>
<evidence type="ECO:0000313" key="6">
    <source>
        <dbReference type="Proteomes" id="UP001385892"/>
    </source>
</evidence>
<dbReference type="InterPro" id="IPR010567">
    <property type="entry name" value="OrfX2/OrfX3/P47"/>
</dbReference>
<keyword evidence="6" id="KW-1185">Reference proteome</keyword>
<dbReference type="Proteomes" id="UP001385892">
    <property type="component" value="Unassembled WGS sequence"/>
</dbReference>
<proteinExistence type="inferred from homology"/>
<comment type="caution">
    <text evidence="5">The sequence shown here is derived from an EMBL/GenBank/DDBJ whole genome shotgun (WGS) entry which is preliminary data.</text>
</comment>
<dbReference type="Pfam" id="PF06597">
    <property type="entry name" value="Clostridium_P47"/>
    <property type="match status" value="1"/>
</dbReference>
<dbReference type="RefSeq" id="WP_340342995.1">
    <property type="nucleotide sequence ID" value="NZ_JBBKZT010000006.1"/>
</dbReference>
<reference evidence="5 6" key="1">
    <citation type="submission" date="2024-03" db="EMBL/GenBank/DDBJ databases">
        <title>Novel species of the genus Variovorax.</title>
        <authorList>
            <person name="Liu Q."/>
            <person name="Xin Y.-H."/>
        </authorList>
    </citation>
    <scope>NUCLEOTIDE SEQUENCE [LARGE SCALE GENOMIC DNA]</scope>
    <source>
        <strain evidence="5 6">KACC 18900</strain>
    </source>
</reference>
<name>A0ABU8WKL2_9BURK</name>
<evidence type="ECO:0000256" key="2">
    <source>
        <dbReference type="ARBA" id="ARBA00035010"/>
    </source>
</evidence>
<gene>
    <name evidence="5" type="ORF">WKW82_14455</name>
</gene>